<keyword evidence="3" id="KW-1185">Reference proteome</keyword>
<gene>
    <name evidence="2" type="ORF">OS493_013275</name>
</gene>
<dbReference type="EMBL" id="MU827307">
    <property type="protein sequence ID" value="KAJ7362181.1"/>
    <property type="molecule type" value="Genomic_DNA"/>
</dbReference>
<feature type="region of interest" description="Disordered" evidence="1">
    <location>
        <begin position="1"/>
        <end position="45"/>
    </location>
</feature>
<organism evidence="2 3">
    <name type="scientific">Desmophyllum pertusum</name>
    <dbReference type="NCBI Taxonomy" id="174260"/>
    <lineage>
        <taxon>Eukaryota</taxon>
        <taxon>Metazoa</taxon>
        <taxon>Cnidaria</taxon>
        <taxon>Anthozoa</taxon>
        <taxon>Hexacorallia</taxon>
        <taxon>Scleractinia</taxon>
        <taxon>Caryophylliina</taxon>
        <taxon>Caryophylliidae</taxon>
        <taxon>Desmophyllum</taxon>
    </lineage>
</organism>
<sequence length="128" mass="13931">MDDYDEADEKEQRQLSDTISSASINGSNQLAEANSTQSNSSSSSSFNPFGSFAFGAQGFNPGFAAFQMPSYISGQNDQRRSFMNFNAFHNCSVTFNMGSGNPAPEIQPQSAKHDFQDFDGFSIPILTL</sequence>
<protein>
    <submittedName>
        <fullName evidence="2">Uncharacterized protein</fullName>
    </submittedName>
</protein>
<comment type="caution">
    <text evidence="2">The sequence shown here is derived from an EMBL/GenBank/DDBJ whole genome shotgun (WGS) entry which is preliminary data.</text>
</comment>
<accession>A0A9X0CLJ8</accession>
<evidence type="ECO:0000256" key="1">
    <source>
        <dbReference type="SAM" id="MobiDB-lite"/>
    </source>
</evidence>
<evidence type="ECO:0000313" key="2">
    <source>
        <dbReference type="EMBL" id="KAJ7362181.1"/>
    </source>
</evidence>
<reference evidence="2" key="1">
    <citation type="submission" date="2023-01" db="EMBL/GenBank/DDBJ databases">
        <title>Genome assembly of the deep-sea coral Lophelia pertusa.</title>
        <authorList>
            <person name="Herrera S."/>
            <person name="Cordes E."/>
        </authorList>
    </citation>
    <scope>NUCLEOTIDE SEQUENCE</scope>
    <source>
        <strain evidence="2">USNM1676648</strain>
        <tissue evidence="2">Polyp</tissue>
    </source>
</reference>
<name>A0A9X0CLJ8_9CNID</name>
<dbReference type="AlphaFoldDB" id="A0A9X0CLJ8"/>
<feature type="compositionally biased region" description="Polar residues" evidence="1">
    <location>
        <begin position="15"/>
        <end position="37"/>
    </location>
</feature>
<dbReference type="Proteomes" id="UP001163046">
    <property type="component" value="Unassembled WGS sequence"/>
</dbReference>
<proteinExistence type="predicted"/>
<evidence type="ECO:0000313" key="3">
    <source>
        <dbReference type="Proteomes" id="UP001163046"/>
    </source>
</evidence>